<dbReference type="PANTHER" id="PTHR12526">
    <property type="entry name" value="GLYCOSYLTRANSFERASE"/>
    <property type="match status" value="1"/>
</dbReference>
<keyword evidence="1" id="KW-0328">Glycosyltransferase</keyword>
<proteinExistence type="predicted"/>
<sequence>MTDQDAPQVPPLRVLWLIKGLGPGGAERLLVSFARLVGRDSLSVEVGYVRPDKTQLVAELASLGVTSRPLSGDGHHWIATLRKLLATGGFDVVHAHSPLLAGVVRLLVRTLPQKTRPKVATTEHNEWESYARRTRLLNAVTAPLDSHRWAVSRRVRASMWPWVGKGTEVLIQGIEFDRFDAAADARQRIRRELGIPHDAVVAVSVANLRRPKDYPNLLRATGVARLEIPNFTVLVLGQGPLKEEIEGLHAELGLGDSVRFLGFRSDVADILAASDIFVIASAYEGGPLSLIEAMRSGLPSVATDVGFVSDVIEPGVHGLIVPTRNHRELAKAFVTLCRDGDARAAMGRAARSVSGRFDIRETVERQMEVYRQLAGKASSLNTSRND</sequence>
<dbReference type="AlphaFoldDB" id="A0A1Q2CI09"/>
<dbReference type="EMBL" id="CP019605">
    <property type="protein sequence ID" value="AQP45747.1"/>
    <property type="molecule type" value="Genomic_DNA"/>
</dbReference>
<gene>
    <name evidence="3" type="ORF">RPIT_13805</name>
</gene>
<reference evidence="3 4" key="1">
    <citation type="journal article" date="2016" name="Int. J. Syst. Evol. Microbiol.">
        <title>Tessaracoccus flavus sp. nov., isolated from the drainage system of a lindane-producing factory.</title>
        <authorList>
            <person name="Kumari R."/>
            <person name="Singh P."/>
            <person name="Schumann P."/>
            <person name="Lal R."/>
        </authorList>
    </citation>
    <scope>NUCLEOTIDE SEQUENCE [LARGE SCALE GENOMIC DNA]</scope>
    <source>
        <strain evidence="3 4">RP1T</strain>
    </source>
</reference>
<name>A0A1Q2CI09_9ACTN</name>
<dbReference type="Gene3D" id="3.40.50.2000">
    <property type="entry name" value="Glycogen Phosphorylase B"/>
    <property type="match status" value="2"/>
</dbReference>
<evidence type="ECO:0000313" key="4">
    <source>
        <dbReference type="Proteomes" id="UP000188324"/>
    </source>
</evidence>
<organism evidence="3 4">
    <name type="scientific">Tessaracoccus flavus</name>
    <dbReference type="NCBI Taxonomy" id="1610493"/>
    <lineage>
        <taxon>Bacteria</taxon>
        <taxon>Bacillati</taxon>
        <taxon>Actinomycetota</taxon>
        <taxon>Actinomycetes</taxon>
        <taxon>Propionibacteriales</taxon>
        <taxon>Propionibacteriaceae</taxon>
        <taxon>Tessaracoccus</taxon>
    </lineage>
</organism>
<dbReference type="SUPFAM" id="SSF53756">
    <property type="entry name" value="UDP-Glycosyltransferase/glycogen phosphorylase"/>
    <property type="match status" value="1"/>
</dbReference>
<dbReference type="STRING" id="1610493.RPIT_13805"/>
<keyword evidence="4" id="KW-1185">Reference proteome</keyword>
<dbReference type="GO" id="GO:0016757">
    <property type="term" value="F:glycosyltransferase activity"/>
    <property type="evidence" value="ECO:0007669"/>
    <property type="project" value="UniProtKB-KW"/>
</dbReference>
<dbReference type="Pfam" id="PF00534">
    <property type="entry name" value="Glycos_transf_1"/>
    <property type="match status" value="1"/>
</dbReference>
<dbReference type="InterPro" id="IPR001296">
    <property type="entry name" value="Glyco_trans_1"/>
</dbReference>
<keyword evidence="2" id="KW-0808">Transferase</keyword>
<dbReference type="OrthoDB" id="9775208at2"/>
<protein>
    <submittedName>
        <fullName evidence="3">Uncharacterized protein</fullName>
    </submittedName>
</protein>
<dbReference type="KEGG" id="tfl:RPIT_13805"/>
<dbReference type="InterPro" id="IPR028098">
    <property type="entry name" value="Glyco_trans_4-like_N"/>
</dbReference>
<dbReference type="Pfam" id="PF13439">
    <property type="entry name" value="Glyco_transf_4"/>
    <property type="match status" value="1"/>
</dbReference>
<evidence type="ECO:0000256" key="2">
    <source>
        <dbReference type="ARBA" id="ARBA00022679"/>
    </source>
</evidence>
<accession>A0A1Q2CI09</accession>
<evidence type="ECO:0000313" key="3">
    <source>
        <dbReference type="EMBL" id="AQP45747.1"/>
    </source>
</evidence>
<dbReference type="Proteomes" id="UP000188324">
    <property type="component" value="Chromosome"/>
</dbReference>
<evidence type="ECO:0000256" key="1">
    <source>
        <dbReference type="ARBA" id="ARBA00022676"/>
    </source>
</evidence>